<reference evidence="1 2" key="1">
    <citation type="journal article" date="2018" name="Science">
        <title>The opium poppy genome and morphinan production.</title>
        <authorList>
            <person name="Guo L."/>
            <person name="Winzer T."/>
            <person name="Yang X."/>
            <person name="Li Y."/>
            <person name="Ning Z."/>
            <person name="He Z."/>
            <person name="Teodor R."/>
            <person name="Lu Y."/>
            <person name="Bowser T.A."/>
            <person name="Graham I.A."/>
            <person name="Ye K."/>
        </authorList>
    </citation>
    <scope>NUCLEOTIDE SEQUENCE [LARGE SCALE GENOMIC DNA]</scope>
    <source>
        <strain evidence="2">cv. HN1</strain>
        <tissue evidence="1">Leaves</tissue>
    </source>
</reference>
<sequence length="27" mass="3050">MVRLDKHIEVSGSQRNIAITQGASYIY</sequence>
<dbReference type="Proteomes" id="UP000316621">
    <property type="component" value="Chromosome 5"/>
</dbReference>
<dbReference type="EMBL" id="CM010719">
    <property type="protein sequence ID" value="RZC61521.1"/>
    <property type="molecule type" value="Genomic_DNA"/>
</dbReference>
<proteinExistence type="predicted"/>
<organism evidence="1 2">
    <name type="scientific">Papaver somniferum</name>
    <name type="common">Opium poppy</name>
    <dbReference type="NCBI Taxonomy" id="3469"/>
    <lineage>
        <taxon>Eukaryota</taxon>
        <taxon>Viridiplantae</taxon>
        <taxon>Streptophyta</taxon>
        <taxon>Embryophyta</taxon>
        <taxon>Tracheophyta</taxon>
        <taxon>Spermatophyta</taxon>
        <taxon>Magnoliopsida</taxon>
        <taxon>Ranunculales</taxon>
        <taxon>Papaveraceae</taxon>
        <taxon>Papaveroideae</taxon>
        <taxon>Papaver</taxon>
    </lineage>
</organism>
<evidence type="ECO:0000313" key="2">
    <source>
        <dbReference type="Proteomes" id="UP000316621"/>
    </source>
</evidence>
<gene>
    <name evidence="1" type="ORF">C5167_023269</name>
</gene>
<evidence type="ECO:0000313" key="1">
    <source>
        <dbReference type="EMBL" id="RZC61521.1"/>
    </source>
</evidence>
<accession>A0A4Y7JNH6</accession>
<dbReference type="Gramene" id="RZC61521">
    <property type="protein sequence ID" value="RZC61521"/>
    <property type="gene ID" value="C5167_023269"/>
</dbReference>
<keyword evidence="2" id="KW-1185">Reference proteome</keyword>
<protein>
    <submittedName>
        <fullName evidence="1">Uncharacterized protein</fullName>
    </submittedName>
</protein>
<dbReference type="AlphaFoldDB" id="A0A4Y7JNH6"/>
<name>A0A4Y7JNH6_PAPSO</name>